<reference evidence="3" key="1">
    <citation type="submission" date="2021-03" db="EMBL/GenBank/DDBJ databases">
        <title>Streptomyces poriferae sp. nov., a novel marine sponge-derived Actinobacteria species with anti-MRSA activity.</title>
        <authorList>
            <person name="Sandoval-Powers M."/>
            <person name="Kralova S."/>
            <person name="Nguyen G.-S."/>
            <person name="Fawwal D."/>
            <person name="Degnes K."/>
            <person name="Klinkenberg G."/>
            <person name="Sletta H."/>
            <person name="Wentzel A."/>
            <person name="Liles M.R."/>
        </authorList>
    </citation>
    <scope>NUCLEOTIDE SEQUENCE</scope>
    <source>
        <strain evidence="3">DSM 41794</strain>
    </source>
</reference>
<keyword evidence="3" id="KW-0808">Transferase</keyword>
<evidence type="ECO:0000313" key="4">
    <source>
        <dbReference type="Proteomes" id="UP000664167"/>
    </source>
</evidence>
<feature type="region of interest" description="Disordered" evidence="1">
    <location>
        <begin position="48"/>
        <end position="81"/>
    </location>
</feature>
<feature type="compositionally biased region" description="Polar residues" evidence="1">
    <location>
        <begin position="52"/>
        <end position="67"/>
    </location>
</feature>
<feature type="non-terminal residue" evidence="3">
    <location>
        <position position="81"/>
    </location>
</feature>
<dbReference type="GO" id="GO:0004674">
    <property type="term" value="F:protein serine/threonine kinase activity"/>
    <property type="evidence" value="ECO:0007669"/>
    <property type="project" value="UniProtKB-KW"/>
</dbReference>
<keyword evidence="3" id="KW-0723">Serine/threonine-protein kinase</keyword>
<keyword evidence="3" id="KW-0418">Kinase</keyword>
<accession>A0A939FFG5</accession>
<evidence type="ECO:0000313" key="3">
    <source>
        <dbReference type="EMBL" id="MBO0517627.1"/>
    </source>
</evidence>
<feature type="region of interest" description="Disordered" evidence="1">
    <location>
        <begin position="1"/>
        <end position="24"/>
    </location>
</feature>
<evidence type="ECO:0000256" key="2">
    <source>
        <dbReference type="SAM" id="Phobius"/>
    </source>
</evidence>
<feature type="transmembrane region" description="Helical" evidence="2">
    <location>
        <begin position="27"/>
        <end position="48"/>
    </location>
</feature>
<keyword evidence="2" id="KW-1133">Transmembrane helix</keyword>
<gene>
    <name evidence="3" type="ORF">J0695_38640</name>
</gene>
<organism evidence="3 4">
    <name type="scientific">Streptomyces beijiangensis</name>
    <dbReference type="NCBI Taxonomy" id="163361"/>
    <lineage>
        <taxon>Bacteria</taxon>
        <taxon>Bacillati</taxon>
        <taxon>Actinomycetota</taxon>
        <taxon>Actinomycetes</taxon>
        <taxon>Kitasatosporales</taxon>
        <taxon>Streptomycetaceae</taxon>
        <taxon>Streptomyces</taxon>
    </lineage>
</organism>
<protein>
    <submittedName>
        <fullName evidence="3">Serine/threonine protein kinase</fullName>
    </submittedName>
</protein>
<comment type="caution">
    <text evidence="3">The sequence shown here is derived from an EMBL/GenBank/DDBJ whole genome shotgun (WGS) entry which is preliminary data.</text>
</comment>
<dbReference type="EMBL" id="JAFLRJ010000720">
    <property type="protein sequence ID" value="MBO0517627.1"/>
    <property type="molecule type" value="Genomic_DNA"/>
</dbReference>
<name>A0A939FFG5_9ACTN</name>
<proteinExistence type="predicted"/>
<evidence type="ECO:0000256" key="1">
    <source>
        <dbReference type="SAM" id="MobiDB-lite"/>
    </source>
</evidence>
<dbReference type="Proteomes" id="UP000664167">
    <property type="component" value="Unassembled WGS sequence"/>
</dbReference>
<feature type="non-terminal residue" evidence="3">
    <location>
        <position position="1"/>
    </location>
</feature>
<keyword evidence="2" id="KW-0472">Membrane</keyword>
<dbReference type="AlphaFoldDB" id="A0A939FFG5"/>
<sequence length="81" mass="8016">PQPGYGYGYYTPPPTPGPPQRSGRSTVALVAVALVVALGAGGSVYAIMNTGGDPSTAKNTTASQPATTDARPQGSTAPEPT</sequence>
<keyword evidence="4" id="KW-1185">Reference proteome</keyword>
<keyword evidence="2" id="KW-0812">Transmembrane</keyword>